<dbReference type="EMBL" id="PZFR01000512">
    <property type="protein sequence ID" value="PTI57018.1"/>
    <property type="molecule type" value="Genomic_DNA"/>
</dbReference>
<comment type="caution">
    <text evidence="1">The sequence shown here is derived from an EMBL/GenBank/DDBJ whole genome shotgun (WGS) entry which is preliminary data.</text>
</comment>
<keyword evidence="2" id="KW-1185">Reference proteome</keyword>
<proteinExistence type="predicted"/>
<name>A0ABX5IHI1_9STAP</name>
<evidence type="ECO:0000313" key="1">
    <source>
        <dbReference type="EMBL" id="PTI57018.1"/>
    </source>
</evidence>
<organism evidence="1 2">
    <name type="scientific">Staphylococcus succinus</name>
    <dbReference type="NCBI Taxonomy" id="61015"/>
    <lineage>
        <taxon>Bacteria</taxon>
        <taxon>Bacillati</taxon>
        <taxon>Bacillota</taxon>
        <taxon>Bacilli</taxon>
        <taxon>Bacillales</taxon>
        <taxon>Staphylococcaceae</taxon>
        <taxon>Staphylococcus</taxon>
    </lineage>
</organism>
<dbReference type="RefSeq" id="WP_206749368.1">
    <property type="nucleotide sequence ID" value="NZ_PZFR01000512.1"/>
</dbReference>
<evidence type="ECO:0000313" key="2">
    <source>
        <dbReference type="Proteomes" id="UP000240859"/>
    </source>
</evidence>
<accession>A0ABX5IHI1</accession>
<gene>
    <name evidence="1" type="ORF">BU057_15520</name>
</gene>
<sequence>QLNYLLKSQLINANFRFIHSDFLIDKNFRCLCKRFLLEVGNFMKAIIGKFFELLPRFIVNLFI</sequence>
<reference evidence="1 2" key="1">
    <citation type="journal article" date="2016" name="Front. Microbiol.">
        <title>Comprehensive Phylogenetic Analysis of Bovine Non-aureus Staphylococci Species Based on Whole-Genome Sequencing.</title>
        <authorList>
            <person name="Naushad S."/>
            <person name="Barkema H.W."/>
            <person name="Luby C."/>
            <person name="Condas L.A."/>
            <person name="Nobrega D.B."/>
            <person name="Carson D.A."/>
            <person name="De Buck J."/>
        </authorList>
    </citation>
    <scope>NUCLEOTIDE SEQUENCE [LARGE SCALE GENOMIC DNA]</scope>
    <source>
        <strain evidence="1 2">SNUC 1084</strain>
    </source>
</reference>
<feature type="non-terminal residue" evidence="1">
    <location>
        <position position="1"/>
    </location>
</feature>
<protein>
    <submittedName>
        <fullName evidence="1">Uncharacterized protein</fullName>
    </submittedName>
</protein>
<dbReference type="Proteomes" id="UP000240859">
    <property type="component" value="Unassembled WGS sequence"/>
</dbReference>